<feature type="transmembrane region" description="Helical" evidence="8">
    <location>
        <begin position="403"/>
        <end position="425"/>
    </location>
</feature>
<dbReference type="GO" id="GO:0034204">
    <property type="term" value="P:lipid translocation"/>
    <property type="evidence" value="ECO:0007669"/>
    <property type="project" value="TreeGrafter"/>
</dbReference>
<keyword evidence="7 8" id="KW-0472">Membrane</keyword>
<feature type="transmembrane region" description="Helical" evidence="8">
    <location>
        <begin position="373"/>
        <end position="391"/>
    </location>
</feature>
<comment type="caution">
    <text evidence="9">The sequence shown here is derived from an EMBL/GenBank/DDBJ whole genome shotgun (WGS) entry which is preliminary data.</text>
</comment>
<organism evidence="9 10">
    <name type="scientific">Phycicoccus duodecadis</name>
    <dbReference type="NCBI Taxonomy" id="173053"/>
    <lineage>
        <taxon>Bacteria</taxon>
        <taxon>Bacillati</taxon>
        <taxon>Actinomycetota</taxon>
        <taxon>Actinomycetes</taxon>
        <taxon>Micrococcales</taxon>
        <taxon>Intrasporangiaceae</taxon>
        <taxon>Phycicoccus</taxon>
    </lineage>
</organism>
<sequence length="550" mass="57843">MSAPAPAQSVGRSGAVMAAATLVSRVVGLARTSLLASVIGLSGLTADAFTAANTLPNQFYLLLAGGAVQAVLVPQIVRARQRPDGDEFVNRVVTVSVVFFGVATVLLTALAPLVVRIFYSPSDTAAVRLAVVFAVICMPQLFFYGLYTVLGQVLTANGRFAAFTWAPALANVVAVAGLLWFRAVDLPLSAPPGRWTGTMIGILAGTATLSIVIQCLGLFPALHRMGFRYRWLWGVRGHGFGEMGSIAKWTIGSIAVQQLGFIVTSRVLTRAGAEGARLGESVPSLATFTNAQFIVLLPHGLVTVSLITALYTRLSEAAAVGDHRAVLRYHDQGMRAPSVLLVPGLAFLLAFAPLVASSLFFTNTLAQTAQVAVVLYGVLWLMIPMGWGFLNDRVLYAQTQTHLTFRIQCVVTSTAALVTLAAAFVDPRATAFTVGLGQAFAYLVGSVIGFVVLRRQHGSLGLRSIAVTYVKLAVPSAVIAGVLALAVHLLLPGLGADRGPQALLEGVVVLGVAGVLMLAGTWAVAHLLRVPEVDALLAPVGRRLRGLRRG</sequence>
<feature type="transmembrane region" description="Helical" evidence="8">
    <location>
        <begin position="162"/>
        <end position="181"/>
    </location>
</feature>
<feature type="transmembrane region" description="Helical" evidence="8">
    <location>
        <begin position="58"/>
        <end position="77"/>
    </location>
</feature>
<keyword evidence="10" id="KW-1185">Reference proteome</keyword>
<keyword evidence="2" id="KW-1003">Cell membrane</keyword>
<feature type="transmembrane region" description="Helical" evidence="8">
    <location>
        <begin position="431"/>
        <end position="453"/>
    </location>
</feature>
<dbReference type="InterPro" id="IPR004268">
    <property type="entry name" value="MurJ"/>
</dbReference>
<feature type="transmembrane region" description="Helical" evidence="8">
    <location>
        <begin position="338"/>
        <end position="361"/>
    </location>
</feature>
<protein>
    <submittedName>
        <fullName evidence="9">Putative peptidoglycan lipid II flippase</fullName>
    </submittedName>
</protein>
<dbReference type="RefSeq" id="WP_143598397.1">
    <property type="nucleotide sequence ID" value="NZ_PJNE01000001.1"/>
</dbReference>
<dbReference type="InterPro" id="IPR051050">
    <property type="entry name" value="Lipid_II_flippase_MurJ/MviN"/>
</dbReference>
<evidence type="ECO:0000313" key="9">
    <source>
        <dbReference type="EMBL" id="PKW27946.1"/>
    </source>
</evidence>
<proteinExistence type="predicted"/>
<feature type="transmembrane region" description="Helical" evidence="8">
    <location>
        <begin position="503"/>
        <end position="525"/>
    </location>
</feature>
<name>A0A2N3YM82_9MICO</name>
<comment type="subcellular location">
    <subcellularLocation>
        <location evidence="1">Cell membrane</location>
        <topology evidence="1">Multi-pass membrane protein</topology>
    </subcellularLocation>
</comment>
<dbReference type="PRINTS" id="PR01806">
    <property type="entry name" value="VIRFACTRMVIN"/>
</dbReference>
<keyword evidence="3 8" id="KW-0812">Transmembrane</keyword>
<evidence type="ECO:0000256" key="6">
    <source>
        <dbReference type="ARBA" id="ARBA00022989"/>
    </source>
</evidence>
<evidence type="ECO:0000256" key="3">
    <source>
        <dbReference type="ARBA" id="ARBA00022692"/>
    </source>
</evidence>
<keyword evidence="6 8" id="KW-1133">Transmembrane helix</keyword>
<accession>A0A2N3YM82</accession>
<dbReference type="EMBL" id="PJNE01000001">
    <property type="protein sequence ID" value="PKW27946.1"/>
    <property type="molecule type" value="Genomic_DNA"/>
</dbReference>
<feature type="transmembrane region" description="Helical" evidence="8">
    <location>
        <begin position="125"/>
        <end position="150"/>
    </location>
</feature>
<feature type="transmembrane region" description="Helical" evidence="8">
    <location>
        <begin position="465"/>
        <end position="491"/>
    </location>
</feature>
<reference evidence="9 10" key="1">
    <citation type="submission" date="2017-12" db="EMBL/GenBank/DDBJ databases">
        <title>Sequencing the genomes of 1000 Actinobacteria strains.</title>
        <authorList>
            <person name="Klenk H.-P."/>
        </authorList>
    </citation>
    <scope>NUCLEOTIDE SEQUENCE [LARGE SCALE GENOMIC DNA]</scope>
    <source>
        <strain evidence="9 10">DSM 12806</strain>
    </source>
</reference>
<dbReference type="PANTHER" id="PTHR47019:SF1">
    <property type="entry name" value="LIPID II FLIPPASE MURJ"/>
    <property type="match status" value="1"/>
</dbReference>
<dbReference type="AlphaFoldDB" id="A0A2N3YM82"/>
<dbReference type="Proteomes" id="UP000233781">
    <property type="component" value="Unassembled WGS sequence"/>
</dbReference>
<evidence type="ECO:0000256" key="5">
    <source>
        <dbReference type="ARBA" id="ARBA00022984"/>
    </source>
</evidence>
<evidence type="ECO:0000256" key="4">
    <source>
        <dbReference type="ARBA" id="ARBA00022960"/>
    </source>
</evidence>
<dbReference type="GO" id="GO:0005886">
    <property type="term" value="C:plasma membrane"/>
    <property type="evidence" value="ECO:0007669"/>
    <property type="project" value="UniProtKB-SubCell"/>
</dbReference>
<feature type="transmembrane region" description="Helical" evidence="8">
    <location>
        <begin position="201"/>
        <end position="222"/>
    </location>
</feature>
<dbReference type="OrthoDB" id="9786339at2"/>
<keyword evidence="4" id="KW-0133">Cell shape</keyword>
<feature type="transmembrane region" description="Helical" evidence="8">
    <location>
        <begin position="89"/>
        <end position="119"/>
    </location>
</feature>
<dbReference type="Pfam" id="PF03023">
    <property type="entry name" value="MurJ"/>
    <property type="match status" value="1"/>
</dbReference>
<dbReference type="PANTHER" id="PTHR47019">
    <property type="entry name" value="LIPID II FLIPPASE MURJ"/>
    <property type="match status" value="1"/>
</dbReference>
<evidence type="ECO:0000313" key="10">
    <source>
        <dbReference type="Proteomes" id="UP000233781"/>
    </source>
</evidence>
<evidence type="ECO:0000256" key="7">
    <source>
        <dbReference type="ARBA" id="ARBA00023136"/>
    </source>
</evidence>
<evidence type="ECO:0000256" key="8">
    <source>
        <dbReference type="SAM" id="Phobius"/>
    </source>
</evidence>
<evidence type="ECO:0000256" key="1">
    <source>
        <dbReference type="ARBA" id="ARBA00004651"/>
    </source>
</evidence>
<keyword evidence="5" id="KW-0573">Peptidoglycan synthesis</keyword>
<dbReference type="GO" id="GO:0015648">
    <property type="term" value="F:lipid-linked peptidoglycan transporter activity"/>
    <property type="evidence" value="ECO:0007669"/>
    <property type="project" value="TreeGrafter"/>
</dbReference>
<dbReference type="GO" id="GO:0009252">
    <property type="term" value="P:peptidoglycan biosynthetic process"/>
    <property type="evidence" value="ECO:0007669"/>
    <property type="project" value="UniProtKB-KW"/>
</dbReference>
<evidence type="ECO:0000256" key="2">
    <source>
        <dbReference type="ARBA" id="ARBA00022475"/>
    </source>
</evidence>
<dbReference type="GO" id="GO:0008360">
    <property type="term" value="P:regulation of cell shape"/>
    <property type="evidence" value="ECO:0007669"/>
    <property type="project" value="UniProtKB-KW"/>
</dbReference>
<gene>
    <name evidence="9" type="ORF">ATL31_2797</name>
</gene>